<gene>
    <name evidence="2" type="ORF">EZH24_13085</name>
</gene>
<dbReference type="EMBL" id="SJDU01000690">
    <property type="protein sequence ID" value="TKZ23195.1"/>
    <property type="molecule type" value="Genomic_DNA"/>
</dbReference>
<feature type="compositionally biased region" description="Polar residues" evidence="1">
    <location>
        <begin position="15"/>
        <end position="28"/>
    </location>
</feature>
<evidence type="ECO:0008006" key="4">
    <source>
        <dbReference type="Google" id="ProtNLM"/>
    </source>
</evidence>
<evidence type="ECO:0000313" key="3">
    <source>
        <dbReference type="Proteomes" id="UP000310168"/>
    </source>
</evidence>
<evidence type="ECO:0000256" key="1">
    <source>
        <dbReference type="SAM" id="MobiDB-lite"/>
    </source>
</evidence>
<comment type="caution">
    <text evidence="2">The sequence shown here is derived from an EMBL/GenBank/DDBJ whole genome shotgun (WGS) entry which is preliminary data.</text>
</comment>
<name>A0ABY2TM29_9SPIR</name>
<evidence type="ECO:0000313" key="2">
    <source>
        <dbReference type="EMBL" id="TKZ23195.1"/>
    </source>
</evidence>
<organism evidence="2 3">
    <name type="scientific">Brachyspira catarrhinii</name>
    <dbReference type="NCBI Taxonomy" id="2528966"/>
    <lineage>
        <taxon>Bacteria</taxon>
        <taxon>Pseudomonadati</taxon>
        <taxon>Spirochaetota</taxon>
        <taxon>Spirochaetia</taxon>
        <taxon>Brachyspirales</taxon>
        <taxon>Brachyspiraceae</taxon>
        <taxon>Brachyspira</taxon>
    </lineage>
</organism>
<keyword evidence="3" id="KW-1185">Reference proteome</keyword>
<feature type="region of interest" description="Disordered" evidence="1">
    <location>
        <begin position="1"/>
        <end position="28"/>
    </location>
</feature>
<dbReference type="Proteomes" id="UP000310168">
    <property type="component" value="Unassembled WGS sequence"/>
</dbReference>
<reference evidence="2 3" key="1">
    <citation type="journal article" date="2019" name="Anaerobe">
        <title>Brachyspira catarrhinii sp. nov., an anaerobic intestinal spirochaete isolated from vervet monkeys may have been misidentified as Brachyspira aalborgi in previous studies.</title>
        <authorList>
            <person name="Phillips N.D."/>
            <person name="La T."/>
            <person name="Hampson D.J."/>
        </authorList>
    </citation>
    <scope>NUCLEOTIDE SEQUENCE [LARGE SCALE GENOMIC DNA]</scope>
    <source>
        <strain evidence="2 3">Z12</strain>
    </source>
</reference>
<sequence>MALSISCKSNEEPQETGTTTSNHPSQGTYNSVLYGTGSSATVTINNDGTCTITGTAYNYFDTNDAQTFSITITTWYQYYNDPVAYAGINGYGTEKSEVTINSPTTDYFMVKYDGRLDITFGPDGRYMTGYLTNQ</sequence>
<proteinExistence type="predicted"/>
<accession>A0ABY2TM29</accession>
<protein>
    <recommendedName>
        <fullName evidence="4">Lipocalin-like domain-containing protein</fullName>
    </recommendedName>
</protein>